<comment type="caution">
    <text evidence="2">The sequence shown here is derived from an EMBL/GenBank/DDBJ whole genome shotgun (WGS) entry which is preliminary data.</text>
</comment>
<feature type="domain" description="ParB-like N-terminal" evidence="1">
    <location>
        <begin position="17"/>
        <end position="101"/>
    </location>
</feature>
<dbReference type="Proteomes" id="UP001144280">
    <property type="component" value="Unassembled WGS sequence"/>
</dbReference>
<evidence type="ECO:0000313" key="2">
    <source>
        <dbReference type="EMBL" id="GLH99286.1"/>
    </source>
</evidence>
<dbReference type="InterPro" id="IPR003115">
    <property type="entry name" value="ParB_N"/>
</dbReference>
<name>A0ABQ5QZC7_9ACTN</name>
<protein>
    <recommendedName>
        <fullName evidence="1">ParB-like N-terminal domain-containing protein</fullName>
    </recommendedName>
</protein>
<reference evidence="2" key="1">
    <citation type="submission" date="2022-12" db="EMBL/GenBank/DDBJ databases">
        <title>New Phytohabitans aurantiacus sp. RD004123 nov., an actinomycete isolated from soil.</title>
        <authorList>
            <person name="Triningsih D.W."/>
            <person name="Harunari E."/>
            <person name="Igarashi Y."/>
        </authorList>
    </citation>
    <scope>NUCLEOTIDE SEQUENCE</scope>
    <source>
        <strain evidence="2">RD004123</strain>
    </source>
</reference>
<sequence length="310" mass="33912">MEHRSGKPHCEWGETVVRVRIQDLGGSDSPRLDGVNEHHARALAEVDGALPPILVHCVTMRVIDGAHRLRAAELCGRQEIEATFFHGTVTEAFHLAVRSNVRHGLPLTLRDKQEAATRILRSNPALSDRAVAATVGLAGKTVAAIRARTDGTTAVARMGRDGKVRPLDPAQSRRVASRVLAERPTSSLREIAREAGVSVGTVRDVRARLRAGRDPVTRHRDEPVTDRLDTASILDGLRRDPSLRYTDAGRALLRWLGSAPLTVTGWRETLDGVPPHCAPLVGRLARECGRAWLALAHEVEQRRTEPDGIE</sequence>
<accession>A0ABQ5QZC7</accession>
<keyword evidence="3" id="KW-1185">Reference proteome</keyword>
<dbReference type="SUPFAM" id="SSF110849">
    <property type="entry name" value="ParB/Sulfiredoxin"/>
    <property type="match status" value="1"/>
</dbReference>
<dbReference type="RefSeq" id="WP_281898840.1">
    <property type="nucleotide sequence ID" value="NZ_BSDI01000022.1"/>
</dbReference>
<organism evidence="2 3">
    <name type="scientific">Phytohabitans aurantiacus</name>
    <dbReference type="NCBI Taxonomy" id="3016789"/>
    <lineage>
        <taxon>Bacteria</taxon>
        <taxon>Bacillati</taxon>
        <taxon>Actinomycetota</taxon>
        <taxon>Actinomycetes</taxon>
        <taxon>Micromonosporales</taxon>
        <taxon>Micromonosporaceae</taxon>
    </lineage>
</organism>
<dbReference type="SMART" id="SM00470">
    <property type="entry name" value="ParB"/>
    <property type="match status" value="1"/>
</dbReference>
<evidence type="ECO:0000313" key="3">
    <source>
        <dbReference type="Proteomes" id="UP001144280"/>
    </source>
</evidence>
<gene>
    <name evidence="2" type="ORF">Pa4123_45610</name>
</gene>
<proteinExistence type="predicted"/>
<dbReference type="EMBL" id="BSDI01000022">
    <property type="protein sequence ID" value="GLH99286.1"/>
    <property type="molecule type" value="Genomic_DNA"/>
</dbReference>
<dbReference type="InterPro" id="IPR036086">
    <property type="entry name" value="ParB/Sulfiredoxin_sf"/>
</dbReference>
<evidence type="ECO:0000259" key="1">
    <source>
        <dbReference type="SMART" id="SM00470"/>
    </source>
</evidence>